<accession>A0A4U3K0N2</accession>
<protein>
    <submittedName>
        <fullName evidence="3">Transcription antiterminator BglG</fullName>
    </submittedName>
</protein>
<dbReference type="InterPro" id="IPR036390">
    <property type="entry name" value="WH_DNA-bd_sf"/>
</dbReference>
<comment type="caution">
    <text evidence="3">The sequence shown here is derived from an EMBL/GenBank/DDBJ whole genome shotgun (WGS) entry which is preliminary data.</text>
</comment>
<proteinExistence type="predicted"/>
<dbReference type="EMBL" id="SIYF01000816">
    <property type="protein sequence ID" value="TKK54431.1"/>
    <property type="molecule type" value="Genomic_DNA"/>
</dbReference>
<dbReference type="Proteomes" id="UP000305511">
    <property type="component" value="Unassembled WGS sequence"/>
</dbReference>
<evidence type="ECO:0000313" key="2">
    <source>
        <dbReference type="EMBL" id="TKK54419.1"/>
    </source>
</evidence>
<organism evidence="3 4">
    <name type="scientific">Enterococcus faecalis</name>
    <name type="common">Streptococcus faecalis</name>
    <dbReference type="NCBI Taxonomy" id="1351"/>
    <lineage>
        <taxon>Bacteria</taxon>
        <taxon>Bacillati</taxon>
        <taxon>Bacillota</taxon>
        <taxon>Bacilli</taxon>
        <taxon>Lactobacillales</taxon>
        <taxon>Enterococcaceae</taxon>
        <taxon>Enterococcus</taxon>
    </lineage>
</organism>
<dbReference type="RefSeq" id="WP_276606831.1">
    <property type="nucleotide sequence ID" value="NZ_SIYF01000816.1"/>
</dbReference>
<sequence>MKRIEKIYQYVKEQTKNLTPMTLTSDAGVTTQEISERLNIQRTNASKDLNQLVREGRLKKLSGRPVKYVAQVAFQHRPLTKPVKSYREKSMDHSTKTFIEPLVEPVVTTSKTPEVE</sequence>
<dbReference type="InterPro" id="IPR036388">
    <property type="entry name" value="WH-like_DNA-bd_sf"/>
</dbReference>
<dbReference type="AlphaFoldDB" id="A0A4U3K0N2"/>
<dbReference type="EMBL" id="SIYF01000817">
    <property type="protein sequence ID" value="TKK54419.1"/>
    <property type="molecule type" value="Genomic_DNA"/>
</dbReference>
<dbReference type="Pfam" id="PF01978">
    <property type="entry name" value="TrmB"/>
    <property type="match status" value="1"/>
</dbReference>
<evidence type="ECO:0000313" key="3">
    <source>
        <dbReference type="EMBL" id="TKK54431.1"/>
    </source>
</evidence>
<evidence type="ECO:0000313" key="4">
    <source>
        <dbReference type="Proteomes" id="UP000305511"/>
    </source>
</evidence>
<dbReference type="SUPFAM" id="SSF46785">
    <property type="entry name" value="Winged helix' DNA-binding domain"/>
    <property type="match status" value="1"/>
</dbReference>
<evidence type="ECO:0000259" key="1">
    <source>
        <dbReference type="Pfam" id="PF01978"/>
    </source>
</evidence>
<reference evidence="3 4" key="1">
    <citation type="submission" date="2019-02" db="EMBL/GenBank/DDBJ databases">
        <title>Bacteria dissemination in different level of health care in South Africa: the effectiveness of infections prevention and control.</title>
        <authorList>
            <person name="Shobo C."/>
            <person name="Amoako D.G."/>
            <person name="Allam M."/>
            <person name="Ismail A."/>
            <person name="Bester L.A."/>
            <person name="Essack S.Y."/>
        </authorList>
    </citation>
    <scope>NUCLEOTIDE SEQUENCE [LARGE SCALE GENOMIC DNA]</scope>
    <source>
        <strain evidence="3 4">2SIL2</strain>
    </source>
</reference>
<dbReference type="InterPro" id="IPR002831">
    <property type="entry name" value="Tscrpt_reg_TrmB_N"/>
</dbReference>
<feature type="non-terminal residue" evidence="3">
    <location>
        <position position="116"/>
    </location>
</feature>
<feature type="domain" description="Transcription regulator TrmB N-terminal" evidence="1">
    <location>
        <begin position="23"/>
        <end position="70"/>
    </location>
</feature>
<gene>
    <name evidence="3" type="ORF">EY666_20070</name>
    <name evidence="2" type="ORF">EY666_20075</name>
</gene>
<dbReference type="Gene3D" id="1.10.10.10">
    <property type="entry name" value="Winged helix-like DNA-binding domain superfamily/Winged helix DNA-binding domain"/>
    <property type="match status" value="1"/>
</dbReference>
<name>A0A4U3K0N2_ENTFL</name>